<evidence type="ECO:0000256" key="1">
    <source>
        <dbReference type="SAM" id="MobiDB-lite"/>
    </source>
</evidence>
<dbReference type="Proteomes" id="UP000199584">
    <property type="component" value="Unassembled WGS sequence"/>
</dbReference>
<sequence>MSQSGHNTSIAKHRLGCRLPHESSSVGDGYAANGPVVTYKLSPEELAKYGPAKQASEKKPFALNLTRKRKESGDMGFEKYPVKDKAGKETKEGKAKGTETLTIFQAIKLKEGLIAEVECIEKVLSPELTPGFRLITVNYRDQCKSKLQRITKAFSETVIEI</sequence>
<feature type="region of interest" description="Disordered" evidence="1">
    <location>
        <begin position="72"/>
        <end position="95"/>
    </location>
</feature>
<feature type="region of interest" description="Disordered" evidence="1">
    <location>
        <begin position="1"/>
        <end position="31"/>
    </location>
</feature>
<feature type="compositionally biased region" description="Polar residues" evidence="1">
    <location>
        <begin position="1"/>
        <end position="10"/>
    </location>
</feature>
<dbReference type="AlphaFoldDB" id="A0A1I6ECG9"/>
<evidence type="ECO:0000313" key="2">
    <source>
        <dbReference type="EMBL" id="SFR15337.1"/>
    </source>
</evidence>
<dbReference type="EMBL" id="FOYM01000035">
    <property type="protein sequence ID" value="SFR15337.1"/>
    <property type="molecule type" value="Genomic_DNA"/>
</dbReference>
<dbReference type="STRING" id="39060.SAMN05660706_13527"/>
<organism evidence="2 3">
    <name type="scientific">Desulfoscipio geothermicus DSM 3669</name>
    <dbReference type="NCBI Taxonomy" id="1121426"/>
    <lineage>
        <taxon>Bacteria</taxon>
        <taxon>Bacillati</taxon>
        <taxon>Bacillota</taxon>
        <taxon>Clostridia</taxon>
        <taxon>Eubacteriales</taxon>
        <taxon>Desulfallaceae</taxon>
        <taxon>Desulfoscipio</taxon>
    </lineage>
</organism>
<gene>
    <name evidence="2" type="ORF">SAMN05660706_13527</name>
</gene>
<proteinExistence type="predicted"/>
<reference evidence="3" key="1">
    <citation type="submission" date="2016-10" db="EMBL/GenBank/DDBJ databases">
        <authorList>
            <person name="Varghese N."/>
            <person name="Submissions S."/>
        </authorList>
    </citation>
    <scope>NUCLEOTIDE SEQUENCE [LARGE SCALE GENOMIC DNA]</scope>
    <source>
        <strain evidence="3">DSM 3669</strain>
    </source>
</reference>
<accession>A0A1I6ECG9</accession>
<protein>
    <submittedName>
        <fullName evidence="2">Uncharacterized protein</fullName>
    </submittedName>
</protein>
<evidence type="ECO:0000313" key="3">
    <source>
        <dbReference type="Proteomes" id="UP000199584"/>
    </source>
</evidence>
<keyword evidence="3" id="KW-1185">Reference proteome</keyword>
<dbReference type="RefSeq" id="WP_092486929.1">
    <property type="nucleotide sequence ID" value="NZ_FOYM01000035.1"/>
</dbReference>
<name>A0A1I6ECG9_9FIRM</name>